<accession>A0AAV9XA98</accession>
<proteinExistence type="predicted"/>
<dbReference type="EC" id="3.1.1.47" evidence="1"/>
<dbReference type="PANTHER" id="PTHR10272:SF0">
    <property type="entry name" value="PLATELET-ACTIVATING FACTOR ACETYLHYDROLASE"/>
    <property type="match status" value="1"/>
</dbReference>
<evidence type="ECO:0000256" key="1">
    <source>
        <dbReference type="ARBA" id="ARBA00013201"/>
    </source>
</evidence>
<dbReference type="PANTHER" id="PTHR10272">
    <property type="entry name" value="PLATELET-ACTIVATING FACTOR ACETYLHYDROLASE"/>
    <property type="match status" value="1"/>
</dbReference>
<evidence type="ECO:0000256" key="2">
    <source>
        <dbReference type="ARBA" id="ARBA00022801"/>
    </source>
</evidence>
<dbReference type="Pfam" id="PF03403">
    <property type="entry name" value="PAF-AH_p_II"/>
    <property type="match status" value="1"/>
</dbReference>
<dbReference type="GO" id="GO:0003847">
    <property type="term" value="F:1-alkyl-2-acetylglycerophosphocholine esterase activity"/>
    <property type="evidence" value="ECO:0007669"/>
    <property type="project" value="UniProtKB-EC"/>
</dbReference>
<name>A0AAV9XA98_9PEZI</name>
<evidence type="ECO:0000256" key="4">
    <source>
        <dbReference type="ARBA" id="ARBA00023098"/>
    </source>
</evidence>
<keyword evidence="2" id="KW-0378">Hydrolase</keyword>
<dbReference type="GO" id="GO:0016042">
    <property type="term" value="P:lipid catabolic process"/>
    <property type="evidence" value="ECO:0007669"/>
    <property type="project" value="UniProtKB-KW"/>
</dbReference>
<protein>
    <recommendedName>
        <fullName evidence="1">1-alkyl-2-acetylglycerophosphocholine esterase</fullName>
        <ecNumber evidence="1">3.1.1.47</ecNumber>
    </recommendedName>
</protein>
<dbReference type="EMBL" id="JAVHJO010000010">
    <property type="protein sequence ID" value="KAK6535480.1"/>
    <property type="molecule type" value="Genomic_DNA"/>
</dbReference>
<sequence>MRSPGLRFTVYAVVAATTIISSSVSAGRPSPSLYSFPDLSGPHCVGKTAPIVLTDYSRKDIFNSNPTAPRQILVRVYYPTVKRSNTCHGEAYATAGFAGWISNFLSGNVSASYFEKFRTHSITDAPFKHIGKHDAPIPLLLYSHGLGVPAKLNQIIVEDVVSQGYIVAQMEHPWDSDYTEFPDGRVVRSSPILAQQPAGYSPITAQAVDVRLADTLFTLESIKCGRVRVQGCDLASLADRVGMFGHSLGGELSLVAMLKTNKIIAGTNMDGWFWNGANATNLTNPADADAHRPYMTLRSDPTLLPDFLRHAGGGPENEIAAMEVQTGPKVQPVIANSSHYSFTDLTQLSIPALDAKMTKETTAFQAWIATINPREMHKINAGYHHWFFDITVKGKNGDISSGLSFPEVMLYS</sequence>
<comment type="caution">
    <text evidence="5">The sequence shown here is derived from an EMBL/GenBank/DDBJ whole genome shotgun (WGS) entry which is preliminary data.</text>
</comment>
<organism evidence="5 6">
    <name type="scientific">Orbilia ellipsospora</name>
    <dbReference type="NCBI Taxonomy" id="2528407"/>
    <lineage>
        <taxon>Eukaryota</taxon>
        <taxon>Fungi</taxon>
        <taxon>Dikarya</taxon>
        <taxon>Ascomycota</taxon>
        <taxon>Pezizomycotina</taxon>
        <taxon>Orbiliomycetes</taxon>
        <taxon>Orbiliales</taxon>
        <taxon>Orbiliaceae</taxon>
        <taxon>Orbilia</taxon>
    </lineage>
</organism>
<dbReference type="Gene3D" id="3.40.50.1820">
    <property type="entry name" value="alpha/beta hydrolase"/>
    <property type="match status" value="1"/>
</dbReference>
<evidence type="ECO:0000313" key="5">
    <source>
        <dbReference type="EMBL" id="KAK6535480.1"/>
    </source>
</evidence>
<evidence type="ECO:0000256" key="3">
    <source>
        <dbReference type="ARBA" id="ARBA00022963"/>
    </source>
</evidence>
<dbReference type="SUPFAM" id="SSF53474">
    <property type="entry name" value="alpha/beta-Hydrolases"/>
    <property type="match status" value="1"/>
</dbReference>
<reference evidence="5 6" key="1">
    <citation type="submission" date="2019-10" db="EMBL/GenBank/DDBJ databases">
        <authorList>
            <person name="Palmer J.M."/>
        </authorList>
    </citation>
    <scope>NUCLEOTIDE SEQUENCE [LARGE SCALE GENOMIC DNA]</scope>
    <source>
        <strain evidence="5 6">TWF694</strain>
    </source>
</reference>
<keyword evidence="3" id="KW-0442">Lipid degradation</keyword>
<keyword evidence="6" id="KW-1185">Reference proteome</keyword>
<evidence type="ECO:0000313" key="6">
    <source>
        <dbReference type="Proteomes" id="UP001365542"/>
    </source>
</evidence>
<gene>
    <name evidence="5" type="ORF">TWF694_001936</name>
</gene>
<keyword evidence="4" id="KW-0443">Lipid metabolism</keyword>
<dbReference type="Proteomes" id="UP001365542">
    <property type="component" value="Unassembled WGS sequence"/>
</dbReference>
<dbReference type="InterPro" id="IPR029058">
    <property type="entry name" value="AB_hydrolase_fold"/>
</dbReference>
<dbReference type="AlphaFoldDB" id="A0AAV9XA98"/>